<evidence type="ECO:0000256" key="5">
    <source>
        <dbReference type="HAMAP-Rule" id="MF_01874"/>
    </source>
</evidence>
<organism evidence="6">
    <name type="scientific">Candidatus Fermentithermobacillus carboniphilus</name>
    <dbReference type="NCBI Taxonomy" id="3085328"/>
    <lineage>
        <taxon>Bacteria</taxon>
        <taxon>Bacillati</taxon>
        <taxon>Bacillota</taxon>
        <taxon>Candidatus Fermentithermobacillia</taxon>
        <taxon>Candidatus Fermentithermobacillales</taxon>
        <taxon>Candidatus Fermentithermobacillaceae</taxon>
        <taxon>Candidatus Fermentithermobacillus</taxon>
    </lineage>
</organism>
<keyword evidence="3 5" id="KW-1133">Transmembrane helix</keyword>
<dbReference type="EMBL" id="CP062796">
    <property type="protein sequence ID" value="QUL98855.1"/>
    <property type="molecule type" value="Genomic_DNA"/>
</dbReference>
<reference evidence="6" key="2">
    <citation type="journal article" date="2023" name="Biology">
        <title>Prokaryotic Life Associated with Coal-Fire Gas Vents Revealed by Metagenomics.</title>
        <authorList>
            <person name="Kadnikov V.V."/>
            <person name="Mardanov A.V."/>
            <person name="Beletsky A.V."/>
            <person name="Karnachuk O.V."/>
            <person name="Ravin N.V."/>
        </authorList>
    </citation>
    <scope>NUCLEOTIDE SEQUENCE</scope>
    <source>
        <strain evidence="6">Bu02</strain>
    </source>
</reference>
<evidence type="ECO:0000313" key="6">
    <source>
        <dbReference type="EMBL" id="QUL98855.1"/>
    </source>
</evidence>
<gene>
    <name evidence="6" type="ORF">IMF26_01900</name>
</gene>
<keyword evidence="4 5" id="KW-0472">Membrane</keyword>
<evidence type="ECO:0000256" key="1">
    <source>
        <dbReference type="ARBA" id="ARBA00022475"/>
    </source>
</evidence>
<keyword evidence="1 5" id="KW-1003">Cell membrane</keyword>
<dbReference type="HAMAP" id="MF_01874">
    <property type="entry name" value="UPF0756"/>
    <property type="match status" value="1"/>
</dbReference>
<feature type="transmembrane region" description="Helical" evidence="5">
    <location>
        <begin position="76"/>
        <end position="98"/>
    </location>
</feature>
<protein>
    <recommendedName>
        <fullName evidence="5">UPF0756 membrane protein IMF26_01900</fullName>
    </recommendedName>
</protein>
<dbReference type="PANTHER" id="PTHR38452">
    <property type="entry name" value="UPF0756 MEMBRANE PROTEIN YEAL"/>
    <property type="match status" value="1"/>
</dbReference>
<evidence type="ECO:0000256" key="3">
    <source>
        <dbReference type="ARBA" id="ARBA00022989"/>
    </source>
</evidence>
<accession>A0AAT9LCG6</accession>
<feature type="transmembrane region" description="Helical" evidence="5">
    <location>
        <begin position="51"/>
        <end position="69"/>
    </location>
</feature>
<comment type="subcellular location">
    <subcellularLocation>
        <location evidence="5">Cell membrane</location>
        <topology evidence="5">Multi-pass membrane protein</topology>
    </subcellularLocation>
</comment>
<evidence type="ECO:0000256" key="2">
    <source>
        <dbReference type="ARBA" id="ARBA00022692"/>
    </source>
</evidence>
<dbReference type="InterPro" id="IPR007382">
    <property type="entry name" value="UPF0756_TM"/>
</dbReference>
<sequence length="152" mass="15948">MQLNLMLTVLLLIAVAGKANSVAAAIGILLTARVVGLDQKIPTDFLEKTTMFWGLVLITISVLAPFITGKLQPKQILSAGLSWLGLAAFMISLVTTWLSGRGLYFMTEGGRADLLPSLILGSVISAALLKGVPVGPLISSGILYVVARLVGM</sequence>
<proteinExistence type="inferred from homology"/>
<dbReference type="PANTHER" id="PTHR38452:SF1">
    <property type="entry name" value="UPF0756 MEMBRANE PROTEIN YEAL"/>
    <property type="match status" value="1"/>
</dbReference>
<comment type="caution">
    <text evidence="5">Lacks conserved residue(s) required for the propagation of feature annotation.</text>
</comment>
<comment type="similarity">
    <text evidence="5">Belongs to the UPF0756 family.</text>
</comment>
<dbReference type="KEGG" id="fcz:IMF26_01900"/>
<feature type="transmembrane region" description="Helical" evidence="5">
    <location>
        <begin position="118"/>
        <end position="146"/>
    </location>
</feature>
<name>A0AAT9LCG6_9FIRM</name>
<keyword evidence="2 5" id="KW-0812">Transmembrane</keyword>
<dbReference type="AlphaFoldDB" id="A0AAT9LCG6"/>
<dbReference type="GO" id="GO:0005886">
    <property type="term" value="C:plasma membrane"/>
    <property type="evidence" value="ECO:0007669"/>
    <property type="project" value="UniProtKB-SubCell"/>
</dbReference>
<evidence type="ECO:0000256" key="4">
    <source>
        <dbReference type="ARBA" id="ARBA00023136"/>
    </source>
</evidence>
<reference evidence="6" key="1">
    <citation type="submission" date="2020-10" db="EMBL/GenBank/DDBJ databases">
        <authorList>
            <person name="Kadnikov V."/>
            <person name="Beletsky A.V."/>
            <person name="Mardanov A.V."/>
            <person name="Karnachuk O.V."/>
            <person name="Ravin N.V."/>
        </authorList>
    </citation>
    <scope>NUCLEOTIDE SEQUENCE</scope>
    <source>
        <strain evidence="6">Bu02</strain>
    </source>
</reference>
<dbReference type="Pfam" id="PF04284">
    <property type="entry name" value="DUF441"/>
    <property type="match status" value="1"/>
</dbReference>